<reference evidence="1 2" key="1">
    <citation type="journal article" date="2019" name="Sci. Rep.">
        <title>Orb-weaving spider Araneus ventricosus genome elucidates the spidroin gene catalogue.</title>
        <authorList>
            <person name="Kono N."/>
            <person name="Nakamura H."/>
            <person name="Ohtoshi R."/>
            <person name="Moran D.A.P."/>
            <person name="Shinohara A."/>
            <person name="Yoshida Y."/>
            <person name="Fujiwara M."/>
            <person name="Mori M."/>
            <person name="Tomita M."/>
            <person name="Arakawa K."/>
        </authorList>
    </citation>
    <scope>NUCLEOTIDE SEQUENCE [LARGE SCALE GENOMIC DNA]</scope>
</reference>
<protein>
    <submittedName>
        <fullName evidence="1">Uncharacterized protein</fullName>
    </submittedName>
</protein>
<evidence type="ECO:0000313" key="1">
    <source>
        <dbReference type="EMBL" id="GBM13237.1"/>
    </source>
</evidence>
<accession>A0A4Y2DAV4</accession>
<dbReference type="Proteomes" id="UP000499080">
    <property type="component" value="Unassembled WGS sequence"/>
</dbReference>
<dbReference type="AlphaFoldDB" id="A0A4Y2DAV4"/>
<sequence>MAENMILVMLTKQSKSSPLRSPSFALAGGDPLSLRCQIWPDIALFFHKRFRADLYTWPVNTCKIQVSQLHRSLPSNLNSFESPFAHDLVLIAYLRRTRLVIGHWRILRLVINNYV</sequence>
<dbReference type="EMBL" id="BGPR01000324">
    <property type="protein sequence ID" value="GBM13237.1"/>
    <property type="molecule type" value="Genomic_DNA"/>
</dbReference>
<organism evidence="1 2">
    <name type="scientific">Araneus ventricosus</name>
    <name type="common">Orbweaver spider</name>
    <name type="synonym">Epeira ventricosa</name>
    <dbReference type="NCBI Taxonomy" id="182803"/>
    <lineage>
        <taxon>Eukaryota</taxon>
        <taxon>Metazoa</taxon>
        <taxon>Ecdysozoa</taxon>
        <taxon>Arthropoda</taxon>
        <taxon>Chelicerata</taxon>
        <taxon>Arachnida</taxon>
        <taxon>Araneae</taxon>
        <taxon>Araneomorphae</taxon>
        <taxon>Entelegynae</taxon>
        <taxon>Araneoidea</taxon>
        <taxon>Araneidae</taxon>
        <taxon>Araneus</taxon>
    </lineage>
</organism>
<name>A0A4Y2DAV4_ARAVE</name>
<gene>
    <name evidence="1" type="ORF">AVEN_214942_1</name>
</gene>
<proteinExistence type="predicted"/>
<keyword evidence="2" id="KW-1185">Reference proteome</keyword>
<evidence type="ECO:0000313" key="2">
    <source>
        <dbReference type="Proteomes" id="UP000499080"/>
    </source>
</evidence>
<comment type="caution">
    <text evidence="1">The sequence shown here is derived from an EMBL/GenBank/DDBJ whole genome shotgun (WGS) entry which is preliminary data.</text>
</comment>